<keyword evidence="2" id="KW-1185">Reference proteome</keyword>
<dbReference type="Proteomes" id="UP001501508">
    <property type="component" value="Unassembled WGS sequence"/>
</dbReference>
<reference evidence="2" key="1">
    <citation type="journal article" date="2019" name="Int. J. Syst. Evol. Microbiol.">
        <title>The Global Catalogue of Microorganisms (GCM) 10K type strain sequencing project: providing services to taxonomists for standard genome sequencing and annotation.</title>
        <authorList>
            <consortium name="The Broad Institute Genomics Platform"/>
            <consortium name="The Broad Institute Genome Sequencing Center for Infectious Disease"/>
            <person name="Wu L."/>
            <person name="Ma J."/>
        </authorList>
    </citation>
    <scope>NUCLEOTIDE SEQUENCE [LARGE SCALE GENOMIC DNA]</scope>
    <source>
        <strain evidence="2">JCM 31920</strain>
    </source>
</reference>
<protein>
    <submittedName>
        <fullName evidence="1">DUF6088 family protein</fullName>
    </submittedName>
</protein>
<gene>
    <name evidence="1" type="ORF">GCM10023091_31150</name>
</gene>
<name>A0ABP8M3G9_9BACT</name>
<dbReference type="EMBL" id="BAABEY010000029">
    <property type="protein sequence ID" value="GAA4443162.1"/>
    <property type="molecule type" value="Genomic_DNA"/>
</dbReference>
<comment type="caution">
    <text evidence="1">The sequence shown here is derived from an EMBL/GenBank/DDBJ whole genome shotgun (WGS) entry which is preliminary data.</text>
</comment>
<sequence length="271" mass="30309">MVAAPVAHAKMSSFLYKKLDILKTKPYYCHMKASDIVTSRINKLPTGYVFTYTDISGDIERKEAVIKALNRMAQSGKITKLAKGKYYKPERTLFGNLVPDEAQVVKDLLEDNGKITGYPTGASIYNRLGLSTQVSNTIEIGKNEVRPAFRRERYTISFVRQKNTITKENIPFLQILDAVKNIKKIPDATLESSLRRLLAILRDLSETDHIKMIRLAAKYPPATRALLGALLEDLGKEGVTTPLRKTLNPITSYTFTGIGSVVSSAKNWNIK</sequence>
<dbReference type="InterPro" id="IPR045738">
    <property type="entry name" value="DUF6088"/>
</dbReference>
<evidence type="ECO:0000313" key="2">
    <source>
        <dbReference type="Proteomes" id="UP001501508"/>
    </source>
</evidence>
<evidence type="ECO:0000313" key="1">
    <source>
        <dbReference type="EMBL" id="GAA4443162.1"/>
    </source>
</evidence>
<dbReference type="Pfam" id="PF19570">
    <property type="entry name" value="DUF6088"/>
    <property type="match status" value="1"/>
</dbReference>
<organism evidence="1 2">
    <name type="scientific">Ravibacter arvi</name>
    <dbReference type="NCBI Taxonomy" id="2051041"/>
    <lineage>
        <taxon>Bacteria</taxon>
        <taxon>Pseudomonadati</taxon>
        <taxon>Bacteroidota</taxon>
        <taxon>Cytophagia</taxon>
        <taxon>Cytophagales</taxon>
        <taxon>Spirosomataceae</taxon>
        <taxon>Ravibacter</taxon>
    </lineage>
</organism>
<proteinExistence type="predicted"/>
<accession>A0ABP8M3G9</accession>